<reference evidence="1" key="1">
    <citation type="submission" date="2021-12" db="EMBL/GenBank/DDBJ databases">
        <title>Enterovibrio ZSDZ35 sp. nov. and Enterovibrio ZSDZ42 sp. nov., isolated from coastal seawater in Qingdao.</title>
        <authorList>
            <person name="Zhang P."/>
        </authorList>
    </citation>
    <scope>NUCLEOTIDE SEQUENCE</scope>
    <source>
        <strain evidence="1">ZSDZ42</strain>
    </source>
</reference>
<comment type="caution">
    <text evidence="1">The sequence shown here is derived from an EMBL/GenBank/DDBJ whole genome shotgun (WGS) entry which is preliminary data.</text>
</comment>
<name>A0ABT5R9B9_9GAMM</name>
<dbReference type="RefSeq" id="WP_274167142.1">
    <property type="nucleotide sequence ID" value="NZ_JAJUBC010000072.1"/>
</dbReference>
<organism evidence="1 2">
    <name type="scientific">Enterovibrio gelatinilyticus</name>
    <dbReference type="NCBI Taxonomy" id="2899819"/>
    <lineage>
        <taxon>Bacteria</taxon>
        <taxon>Pseudomonadati</taxon>
        <taxon>Pseudomonadota</taxon>
        <taxon>Gammaproteobacteria</taxon>
        <taxon>Vibrionales</taxon>
        <taxon>Vibrionaceae</taxon>
        <taxon>Enterovibrio</taxon>
    </lineage>
</organism>
<gene>
    <name evidence="1" type="ORF">LRP50_25215</name>
</gene>
<dbReference type="Proteomes" id="UP001149400">
    <property type="component" value="Unassembled WGS sequence"/>
</dbReference>
<evidence type="ECO:0000313" key="1">
    <source>
        <dbReference type="EMBL" id="MDD1796420.1"/>
    </source>
</evidence>
<accession>A0ABT5R9B9</accession>
<sequence length="118" mass="13067">MNSAEYREICSSPDVLPRWVLEETLDILVKASLPGSETVKHALDQGTISFPNNHDGSSSNSYHRVVCTADEADLISDYLFEKEAESVPSNGVATSETDRLVTLVNIWHELANYIQKSV</sequence>
<evidence type="ECO:0000313" key="2">
    <source>
        <dbReference type="Proteomes" id="UP001149400"/>
    </source>
</evidence>
<keyword evidence="2" id="KW-1185">Reference proteome</keyword>
<proteinExistence type="predicted"/>
<dbReference type="EMBL" id="JAJUBC010000072">
    <property type="protein sequence ID" value="MDD1796420.1"/>
    <property type="molecule type" value="Genomic_DNA"/>
</dbReference>
<protein>
    <submittedName>
        <fullName evidence="1">Uncharacterized protein</fullName>
    </submittedName>
</protein>